<dbReference type="PRINTS" id="PR00819">
    <property type="entry name" value="CBXCFQXSUPER"/>
</dbReference>
<dbReference type="SMART" id="SM00710">
    <property type="entry name" value="PbH1"/>
    <property type="match status" value="6"/>
</dbReference>
<dbReference type="RefSeq" id="WP_138673587.1">
    <property type="nucleotide sequence ID" value="NZ_VCKY01000328.1"/>
</dbReference>
<dbReference type="GO" id="GO:0005524">
    <property type="term" value="F:ATP binding"/>
    <property type="evidence" value="ECO:0007669"/>
    <property type="project" value="UniProtKB-KW"/>
</dbReference>
<comment type="caution">
    <text evidence="5">The sequence shown here is derived from an EMBL/GenBank/DDBJ whole genome shotgun (WGS) entry which is preliminary data.</text>
</comment>
<keyword evidence="3" id="KW-0067">ATP-binding</keyword>
<dbReference type="Pfam" id="PF17866">
    <property type="entry name" value="AAA_lid_6"/>
    <property type="match status" value="2"/>
</dbReference>
<dbReference type="Pfam" id="PF13229">
    <property type="entry name" value="Beta_helix"/>
    <property type="match status" value="2"/>
</dbReference>
<keyword evidence="6" id="KW-1185">Reference proteome</keyword>
<evidence type="ECO:0000313" key="5">
    <source>
        <dbReference type="EMBL" id="TMR08005.1"/>
    </source>
</evidence>
<dbReference type="GO" id="GO:0016887">
    <property type="term" value="F:ATP hydrolysis activity"/>
    <property type="evidence" value="ECO:0007669"/>
    <property type="project" value="InterPro"/>
</dbReference>
<dbReference type="InterPro" id="IPR011050">
    <property type="entry name" value="Pectin_lyase_fold/virulence"/>
</dbReference>
<dbReference type="EMBL" id="VCKY01000328">
    <property type="protein sequence ID" value="TMR08005.1"/>
    <property type="molecule type" value="Genomic_DNA"/>
</dbReference>
<dbReference type="SUPFAM" id="SSF51126">
    <property type="entry name" value="Pectin lyase-like"/>
    <property type="match status" value="2"/>
</dbReference>
<sequence>MFDLLVSQRAPGAFRAIQDALSVPVHPGTNVYVYVEPGQYRMDACQYRGSAVITATGGRGTVVLDSAGEYNLQVKGQVTLRGLVMRNWHADGRVLDVASGSTVAEDCEFISAATRTLSARGGGELVVRRCRIRSGAIVYDDSAGLVEQSELLDPQQCGIALHKGSRVTVRDTSVLGAGEHGIWVNSGSRPLIERCQIENSQGAGILVQQHADAAVEGGVIRHSGKSGLVVRDNAHAVVHDLETYETAFEGVWCTASARLTAVHLTVRDAGRHGVMVTDQATADFRDCEVHGAAQAGILAQTSGTATVIGGSMSGCDMGAVVDTAGHLSLEGTEVTRNATGIVVDPDASARLHGCLVTANIGRGVVTARSSRVELRDMVSSDNGAEDLFDVHVKTELAPAAQVAQAHAATSTLPRPERTVPGDKVGNLDALMAELGAMVGLSRVKQEITKLVTFQRVAEQRRKAGLPQGPTIGRHMVFSGAPGTGKTTVARLYGQLLATLGVAPSGHFTEVSRADLVGKALGETTQKTIAVFDQARGGVLFIDEAYTLSRRFGTGSDFGQEAIDALVKLMEDHRDETIVIFAGYSAEMREFITANPGLESRISRTIEFEDYSPDELTNIVEHLAAHHGFELADQTRDVLFTHFEQARRGQSFGNGREARRVFEAAVEQQALRLAGCGQPSASELTIILPEDLNGAVGRGLSMAYSDAHDTAHLSAVLERLSAMVGLEDVKAQVRDLLDLISTTRRRERAGLPADPVPGHLVFSGPPGTGKTSIARLYGELLAALGVLARGQLVEVTRADLVGRYVGHTAVQTAALFERARGGVLFIDEAYALSRPADTGHDFGQEAIDTLVKLMEDHRDEVVVIAAGYTTEMTGFLATNPGLASRFSRTIRFAPYTHAELLTLLAHQAQTSGFDISDDLIQAVDTHLTAHSATYADGNAREIRKLFEAMKTSHARRIADQERNGRQPTLADLRTLTSDDIPSP</sequence>
<dbReference type="CDD" id="cd00009">
    <property type="entry name" value="AAA"/>
    <property type="match status" value="2"/>
</dbReference>
<proteinExistence type="inferred from homology"/>
<dbReference type="Gene3D" id="1.10.8.60">
    <property type="match status" value="2"/>
</dbReference>
<dbReference type="Gene3D" id="3.40.50.300">
    <property type="entry name" value="P-loop containing nucleotide triphosphate hydrolases"/>
    <property type="match status" value="2"/>
</dbReference>
<feature type="domain" description="AAA+ ATPase" evidence="4">
    <location>
        <begin position="755"/>
        <end position="895"/>
    </location>
</feature>
<dbReference type="InterPro" id="IPR003593">
    <property type="entry name" value="AAA+_ATPase"/>
</dbReference>
<dbReference type="OrthoDB" id="9806903at2"/>
<evidence type="ECO:0000256" key="2">
    <source>
        <dbReference type="ARBA" id="ARBA00022741"/>
    </source>
</evidence>
<dbReference type="InterPro" id="IPR050773">
    <property type="entry name" value="CbxX/CfxQ_RuBisCO_ESX"/>
</dbReference>
<dbReference type="InterPro" id="IPR027417">
    <property type="entry name" value="P-loop_NTPase"/>
</dbReference>
<name>A0A5S4EWU5_9ACTN</name>
<keyword evidence="2" id="KW-0547">Nucleotide-binding</keyword>
<dbReference type="Gene3D" id="2.160.20.10">
    <property type="entry name" value="Single-stranded right-handed beta-helix, Pectin lyase-like"/>
    <property type="match status" value="2"/>
</dbReference>
<dbReference type="InterPro" id="IPR012334">
    <property type="entry name" value="Pectin_lyas_fold"/>
</dbReference>
<gene>
    <name evidence="5" type="ORF">ETD86_49650</name>
</gene>
<dbReference type="InterPro" id="IPR041627">
    <property type="entry name" value="AAA_lid_6"/>
</dbReference>
<dbReference type="PANTHER" id="PTHR43392:SF2">
    <property type="entry name" value="AAA-TYPE ATPASE FAMILY PROTEIN _ ANKYRIN REPEAT FAMILY PROTEIN"/>
    <property type="match status" value="1"/>
</dbReference>
<dbReference type="InterPro" id="IPR003959">
    <property type="entry name" value="ATPase_AAA_core"/>
</dbReference>
<dbReference type="InterPro" id="IPR000641">
    <property type="entry name" value="CbxX/CfxQ"/>
</dbReference>
<evidence type="ECO:0000256" key="3">
    <source>
        <dbReference type="ARBA" id="ARBA00022840"/>
    </source>
</evidence>
<accession>A0A5S4EWU5</accession>
<evidence type="ECO:0000259" key="4">
    <source>
        <dbReference type="SMART" id="SM00382"/>
    </source>
</evidence>
<organism evidence="5 6">
    <name type="scientific">Nonomuraea turkmeniaca</name>
    <dbReference type="NCBI Taxonomy" id="103838"/>
    <lineage>
        <taxon>Bacteria</taxon>
        <taxon>Bacillati</taxon>
        <taxon>Actinomycetota</taxon>
        <taxon>Actinomycetes</taxon>
        <taxon>Streptosporangiales</taxon>
        <taxon>Streptosporangiaceae</taxon>
        <taxon>Nonomuraea</taxon>
    </lineage>
</organism>
<evidence type="ECO:0000256" key="1">
    <source>
        <dbReference type="ARBA" id="ARBA00010378"/>
    </source>
</evidence>
<dbReference type="InterPro" id="IPR006626">
    <property type="entry name" value="PbH1"/>
</dbReference>
<reference evidence="5 6" key="1">
    <citation type="submission" date="2019-05" db="EMBL/GenBank/DDBJ databases">
        <title>Draft genome sequence of Nonomuraea turkmeniaca DSM 43926.</title>
        <authorList>
            <person name="Saricaoglu S."/>
            <person name="Isik K."/>
        </authorList>
    </citation>
    <scope>NUCLEOTIDE SEQUENCE [LARGE SCALE GENOMIC DNA]</scope>
    <source>
        <strain evidence="5 6">DSM 43926</strain>
    </source>
</reference>
<protein>
    <submittedName>
        <fullName evidence="5">AAA family ATPase</fullName>
    </submittedName>
</protein>
<dbReference type="Proteomes" id="UP000309128">
    <property type="component" value="Unassembled WGS sequence"/>
</dbReference>
<dbReference type="InterPro" id="IPR039448">
    <property type="entry name" value="Beta_helix"/>
</dbReference>
<comment type="similarity">
    <text evidence="1">Belongs to the CbxX/CfxQ family.</text>
</comment>
<dbReference type="SUPFAM" id="SSF52540">
    <property type="entry name" value="P-loop containing nucleoside triphosphate hydrolases"/>
    <property type="match status" value="2"/>
</dbReference>
<feature type="domain" description="AAA+ ATPase" evidence="4">
    <location>
        <begin position="471"/>
        <end position="611"/>
    </location>
</feature>
<dbReference type="PANTHER" id="PTHR43392">
    <property type="entry name" value="AAA-TYPE ATPASE FAMILY PROTEIN / ANKYRIN REPEAT FAMILY PROTEIN"/>
    <property type="match status" value="1"/>
</dbReference>
<dbReference type="Pfam" id="PF00004">
    <property type="entry name" value="AAA"/>
    <property type="match status" value="2"/>
</dbReference>
<evidence type="ECO:0000313" key="6">
    <source>
        <dbReference type="Proteomes" id="UP000309128"/>
    </source>
</evidence>
<dbReference type="FunFam" id="3.40.50.300:FF:000216">
    <property type="entry name" value="Type VII secretion ATPase EccA"/>
    <property type="match status" value="2"/>
</dbReference>
<dbReference type="AlphaFoldDB" id="A0A5S4EWU5"/>
<dbReference type="SMART" id="SM00382">
    <property type="entry name" value="AAA"/>
    <property type="match status" value="2"/>
</dbReference>